<dbReference type="EMBL" id="CP038033">
    <property type="protein sequence ID" value="QBQ56263.1"/>
    <property type="molecule type" value="Genomic_DNA"/>
</dbReference>
<feature type="compositionally biased region" description="Polar residues" evidence="1">
    <location>
        <begin position="21"/>
        <end position="30"/>
    </location>
</feature>
<evidence type="ECO:0000313" key="2">
    <source>
        <dbReference type="EMBL" id="QBQ56263.1"/>
    </source>
</evidence>
<accession>A0A4P7C116</accession>
<dbReference type="OrthoDB" id="5724405at2"/>
<reference evidence="2 3" key="1">
    <citation type="submission" date="2019-03" db="EMBL/GenBank/DDBJ databases">
        <title>The genome sequence of Nitrosococcus wardiae strain D1FHST reveals the archetypal metabolic capacity of ammonia-oxidizing Gammaproteobacteria.</title>
        <authorList>
            <person name="Wang L."/>
            <person name="Lim C.K."/>
            <person name="Hanson T.E."/>
            <person name="Dang H."/>
            <person name="Klotz M.G."/>
        </authorList>
    </citation>
    <scope>NUCLEOTIDE SEQUENCE [LARGE SCALE GENOMIC DNA]</scope>
    <source>
        <strain evidence="2 3">D1FHS</strain>
    </source>
</reference>
<evidence type="ECO:0000256" key="1">
    <source>
        <dbReference type="SAM" id="MobiDB-lite"/>
    </source>
</evidence>
<keyword evidence="3" id="KW-1185">Reference proteome</keyword>
<evidence type="ECO:0000313" key="3">
    <source>
        <dbReference type="Proteomes" id="UP000294325"/>
    </source>
</evidence>
<organism evidence="2 3">
    <name type="scientific">Nitrosococcus wardiae</name>
    <dbReference type="NCBI Taxonomy" id="1814290"/>
    <lineage>
        <taxon>Bacteria</taxon>
        <taxon>Pseudomonadati</taxon>
        <taxon>Pseudomonadota</taxon>
        <taxon>Gammaproteobacteria</taxon>
        <taxon>Chromatiales</taxon>
        <taxon>Chromatiaceae</taxon>
        <taxon>Nitrosococcus</taxon>
    </lineage>
</organism>
<dbReference type="Proteomes" id="UP000294325">
    <property type="component" value="Chromosome"/>
</dbReference>
<name>A0A4P7C116_9GAMM</name>
<protein>
    <submittedName>
        <fullName evidence="2">Uncharacterized protein</fullName>
    </submittedName>
</protein>
<feature type="region of interest" description="Disordered" evidence="1">
    <location>
        <begin position="17"/>
        <end position="38"/>
    </location>
</feature>
<gene>
    <name evidence="2" type="ORF">E3U44_18490</name>
</gene>
<dbReference type="KEGG" id="nwr:E3U44_18490"/>
<proteinExistence type="predicted"/>
<dbReference type="AlphaFoldDB" id="A0A4P7C116"/>
<sequence>MRENFRLTGLGFHFEMKAKPQPSSKTSDSSDPFLLSTPQLLDDKNPLVETRESKVRQWIRKLPVMNLLHSSRALLDGLTLLNEQPLQEKHRVQLLDLYRIPINTMLLSFDPLHLRQLPVPLAKREQVAQNIAQLPLMLANGYKTVVKQGYQLDHRPSKNKTLLLAAIRACEQLGYALLHLFRIAHPVPPQLYLELNQLYRYAEHHQVLYQLPHAATRAGIDKDIATIYKRLMLLAIIDPSRLSEREILSTYELLERLLTHVEISPPHGPLEGLERKCCFIVDLNSDHPPRALVPHGFTSENQNLRLFNTYSLLRKVGELLHQAEHPSAQRMPKIDVQLLRHLAPYLNASYQRPSPGKSLPN</sequence>